<dbReference type="Proteomes" id="UP001320148">
    <property type="component" value="Chromosome"/>
</dbReference>
<protein>
    <submittedName>
        <fullName evidence="1">Uncharacterized protein</fullName>
    </submittedName>
</protein>
<dbReference type="EMBL" id="AP024488">
    <property type="protein sequence ID" value="BCS95151.1"/>
    <property type="molecule type" value="Genomic_DNA"/>
</dbReference>
<name>A0ABM7PD35_9BACT</name>
<sequence>MPRMHPLPCPLKFKLMIGQPETAIKIIRTQNNYYTCALSVRQDEIKSIGTESEEAFVPAAPMTLFYA</sequence>
<organism evidence="1 2">
    <name type="scientific">Desulfoluna limicola</name>
    <dbReference type="NCBI Taxonomy" id="2810562"/>
    <lineage>
        <taxon>Bacteria</taxon>
        <taxon>Pseudomonadati</taxon>
        <taxon>Thermodesulfobacteriota</taxon>
        <taxon>Desulfobacteria</taxon>
        <taxon>Desulfobacterales</taxon>
        <taxon>Desulfolunaceae</taxon>
        <taxon>Desulfoluna</taxon>
    </lineage>
</organism>
<gene>
    <name evidence="1" type="ORF">DSLASN_07830</name>
</gene>
<accession>A0ABM7PD35</accession>
<evidence type="ECO:0000313" key="2">
    <source>
        <dbReference type="Proteomes" id="UP001320148"/>
    </source>
</evidence>
<evidence type="ECO:0000313" key="1">
    <source>
        <dbReference type="EMBL" id="BCS95151.1"/>
    </source>
</evidence>
<proteinExistence type="predicted"/>
<keyword evidence="2" id="KW-1185">Reference proteome</keyword>
<reference evidence="1 2" key="1">
    <citation type="submission" date="2021-02" db="EMBL/GenBank/DDBJ databases">
        <title>Complete genome of Desulfoluna sp. strain ASN36.</title>
        <authorList>
            <person name="Takahashi A."/>
            <person name="Kojima H."/>
            <person name="Fukui M."/>
        </authorList>
    </citation>
    <scope>NUCLEOTIDE SEQUENCE [LARGE SCALE GENOMIC DNA]</scope>
    <source>
        <strain evidence="1 2">ASN36</strain>
    </source>
</reference>